<organism evidence="2">
    <name type="scientific">marine metagenome</name>
    <dbReference type="NCBI Taxonomy" id="408172"/>
    <lineage>
        <taxon>unclassified sequences</taxon>
        <taxon>metagenomes</taxon>
        <taxon>ecological metagenomes</taxon>
    </lineage>
</organism>
<dbReference type="EMBL" id="UINC01000308">
    <property type="protein sequence ID" value="SUZ52998.1"/>
    <property type="molecule type" value="Genomic_DNA"/>
</dbReference>
<dbReference type="SUPFAM" id="SSF49265">
    <property type="entry name" value="Fibronectin type III"/>
    <property type="match status" value="1"/>
</dbReference>
<reference evidence="2" key="1">
    <citation type="submission" date="2018-05" db="EMBL/GenBank/DDBJ databases">
        <authorList>
            <person name="Lanie J.A."/>
            <person name="Ng W.-L."/>
            <person name="Kazmierczak K.M."/>
            <person name="Andrzejewski T.M."/>
            <person name="Davidsen T.M."/>
            <person name="Wayne K.J."/>
            <person name="Tettelin H."/>
            <person name="Glass J.I."/>
            <person name="Rusch D."/>
            <person name="Podicherti R."/>
            <person name="Tsui H.-C.T."/>
            <person name="Winkler M.E."/>
        </authorList>
    </citation>
    <scope>NUCLEOTIDE SEQUENCE</scope>
</reference>
<feature type="domain" description="Fibronectin type-III" evidence="1">
    <location>
        <begin position="503"/>
        <end position="599"/>
    </location>
</feature>
<sequence length="727" mass="81113">MKGSLKMHKRFSNHIIWFSVVCLSLILIPDTANAGVVKWIRQGSYWKPFADSGDEGEGNIGWGTLGLYYYHGFTRQQWSSKAWFVGTSDFTDTTGTNYSVFISGNGQWEVDEAKIVMPVPDDKGFTIKKYLRNPIPEIYVDGFPLHDPFFGRENDESVDPSYINQHAGSADAMLESTMRTNMGLTINRKVLGYSQQNHDDYLVDDWTFTNTGNADLDDAVEYPSQTLKDVYFFRQIRPTEAGDFHTNWMTSYGQYTTDTLRLPGIGYGTNVEGETYDQFGEIVQETGKIQEPAFRAETVLHIDNAPNDPTNNPAQPHMTDVQDCDLPYAVRHPQGMSSTDWANLYQTMEEGLNFFDASPTMTEADYPVYPNTHHGVRFDERSYKFTTDYEYFGWSLAGVWAAGPYTLEPGEDFNIVWADVAASISFEKGWEVGKAWLAGNSESTVPFPGEDNLPKRFTDFPDLAPTDNDRNKDRWIMSGMDSLHKNANAALWAYENDYEVPSAPPAPSVYVSSRPGYILVEWGSESESASDFAGYRVYRSTGTQDSTWAEVADYPGSSTHKHEDATASRGTAYFYSVAGYDDGTGNAVGVSGVKESLESGRYINRTTKAAYLTREPGSLDQVIIVPNPFNIAASALQFVGEQDKIMFYNVPAFCIIDIYSESGDHVKSINHTDGSGDQSWGVLSEEFSATKSSQVIVSGIYIARIEETDESGNRSGNAVLRKLLVVR</sequence>
<protein>
    <recommendedName>
        <fullName evidence="1">Fibronectin type-III domain-containing protein</fullName>
    </recommendedName>
</protein>
<dbReference type="InterPro" id="IPR003961">
    <property type="entry name" value="FN3_dom"/>
</dbReference>
<dbReference type="InterPro" id="IPR036116">
    <property type="entry name" value="FN3_sf"/>
</dbReference>
<name>A0A381NGP4_9ZZZZ</name>
<dbReference type="PROSITE" id="PS50853">
    <property type="entry name" value="FN3"/>
    <property type="match status" value="1"/>
</dbReference>
<evidence type="ECO:0000259" key="1">
    <source>
        <dbReference type="PROSITE" id="PS50853"/>
    </source>
</evidence>
<gene>
    <name evidence="2" type="ORF">METZ01_LOCUS5852</name>
</gene>
<accession>A0A381NGP4</accession>
<dbReference type="Gene3D" id="2.60.40.10">
    <property type="entry name" value="Immunoglobulins"/>
    <property type="match status" value="1"/>
</dbReference>
<dbReference type="AlphaFoldDB" id="A0A381NGP4"/>
<evidence type="ECO:0000313" key="2">
    <source>
        <dbReference type="EMBL" id="SUZ52998.1"/>
    </source>
</evidence>
<dbReference type="CDD" id="cd00063">
    <property type="entry name" value="FN3"/>
    <property type="match status" value="1"/>
</dbReference>
<proteinExistence type="predicted"/>
<dbReference type="InterPro" id="IPR013783">
    <property type="entry name" value="Ig-like_fold"/>
</dbReference>